<dbReference type="EMBL" id="NGFP01000094">
    <property type="protein sequence ID" value="OUC94866.1"/>
    <property type="molecule type" value="Genomic_DNA"/>
</dbReference>
<dbReference type="AlphaFoldDB" id="A0A243RKW0"/>
<dbReference type="Pfam" id="PF00400">
    <property type="entry name" value="WD40"/>
    <property type="match status" value="7"/>
</dbReference>
<accession>A0A243RKW0</accession>
<keyword evidence="4" id="KW-0472">Membrane</keyword>
<feature type="repeat" description="WD" evidence="3">
    <location>
        <begin position="1035"/>
        <end position="1076"/>
    </location>
</feature>
<evidence type="ECO:0000256" key="4">
    <source>
        <dbReference type="SAM" id="Phobius"/>
    </source>
</evidence>
<dbReference type="RefSeq" id="WP_086574873.1">
    <property type="nucleotide sequence ID" value="NZ_NGFP01000094.1"/>
</dbReference>
<reference evidence="5 6" key="1">
    <citation type="submission" date="2017-05" db="EMBL/GenBank/DDBJ databases">
        <title>Biotechnological potential of actinobacteria isolated from South African environments.</title>
        <authorList>
            <person name="Le Roes-Hill M."/>
            <person name="Prins A."/>
            <person name="Durrell K.A."/>
        </authorList>
    </citation>
    <scope>NUCLEOTIDE SEQUENCE [LARGE SCALE GENOMIC DNA]</scope>
    <source>
        <strain evidence="5">M26</strain>
    </source>
</reference>
<feature type="repeat" description="WD" evidence="3">
    <location>
        <begin position="480"/>
        <end position="521"/>
    </location>
</feature>
<dbReference type="InterPro" id="IPR019775">
    <property type="entry name" value="WD40_repeat_CS"/>
</dbReference>
<evidence type="ECO:0000313" key="6">
    <source>
        <dbReference type="Proteomes" id="UP000194761"/>
    </source>
</evidence>
<keyword evidence="6" id="KW-1185">Reference proteome</keyword>
<dbReference type="SUPFAM" id="SSF82171">
    <property type="entry name" value="DPP6 N-terminal domain-like"/>
    <property type="match status" value="1"/>
</dbReference>
<keyword evidence="4" id="KW-1133">Transmembrane helix</keyword>
<dbReference type="PANTHER" id="PTHR19879:SF9">
    <property type="entry name" value="TRANSCRIPTION INITIATION FACTOR TFIID SUBUNIT 5"/>
    <property type="match status" value="1"/>
</dbReference>
<dbReference type="InterPro" id="IPR001680">
    <property type="entry name" value="WD40_rpt"/>
</dbReference>
<sequence>MSTAKRLRSWLRRPKESALDRLLDLERRHASTPDNPDEALGPHEAWDALIGQSLWMDACRDAAARRPQLLLGWAREPSGCWSLERIEEGEPRSGGDPLCRESTRALHVAWLAALVAGAYGTADDEEVRRQLARVVDAWTAAHTLPRPRAFGEVRGFGGHPGVHRMADLLTPGPAGSMIMLQALWLAGGVPAPVRRREIGVVFESSAPGEGLTGSLSMEVLPEGPPGLFPHPRTMSVFGADQEFQRALTNAWEFQTRERRNVPCLLWQLSITGHRGRRVTGGSMGAAFAILLRELLGPPVPGALAASRLAARGRALSGWLRHPYGDHAVTGDITEGGGLAAVGGLPAKIACAKAKGLTVVAPRANKLDVPDGEHIIWVDDVRQARRRLYRWDRVRTLVLAASVAVLVAAATGGMYAVQRVEKLRQDNLVLSRVLASQSLDHYDTKPRKSITLALAAWTAAPSAEARGALFTAHGHLINDRLPHHGVGISHLAFSPDGRVLATVGEDRRVRLWSTVSRTLVATLAGHTATVRAVAFSPDGSMVATAGDDRTVRLWSRSTRKSLATLTGHGKAVGSLAFSRDSRFLVSVGGDAVRLWRTRTHRPAATLRVMGAYAALFQPGVDVLVIMGKRIEAFDARSLPKTRRIGTLPNKGYSPSQVSVGPDGRMLVTTSAIDASGWGAEGWLPVGRVVVGAFGPAGDVIATTDYLSFGGPPITLWSAANGNPIATISGFDENPKAMAFSPDGQTLAVVDGGTSVTLLDTGLSRAALVPNPAVNDIAFGRRGQVAVSGGGDGTISWWNPSLRSSGEIQVPAHSGGVRAVAISPDGKTAISAGNDGRARVWDLTSRRAKATLAWHTKPIVAVAFSRDGTTIVTGDGSDNAVLWDARTFRMLRRFDGGDLSNGGLPLTLTAVTFSPDGHTLMAAGAGGAVVLVPLDGQGKWAQLANYGGYVKRIRDITVRPDGRAVISADVDGGITEWSLKPIYEEGSRTGAGEQVTAGGVDSNAVAYAPDGRTIAIGRTDRTITLMDAVTHREIGTLRGHAGGVLALSYRPDGRRLLSADTGGVVREWNLDPAQAVSDLCSVLGPSTWNDHTLARAEGWPDFTARFSLSDTCRWPAPKTGS</sequence>
<dbReference type="CDD" id="cd00200">
    <property type="entry name" value="WD40"/>
    <property type="match status" value="2"/>
</dbReference>
<keyword evidence="4" id="KW-0812">Transmembrane</keyword>
<feature type="transmembrane region" description="Helical" evidence="4">
    <location>
        <begin position="395"/>
        <end position="416"/>
    </location>
</feature>
<dbReference type="Proteomes" id="UP000194761">
    <property type="component" value="Unassembled WGS sequence"/>
</dbReference>
<dbReference type="InterPro" id="IPR015943">
    <property type="entry name" value="WD40/YVTN_repeat-like_dom_sf"/>
</dbReference>
<feature type="repeat" description="WD" evidence="3">
    <location>
        <begin position="850"/>
        <end position="891"/>
    </location>
</feature>
<dbReference type="InterPro" id="IPR014721">
    <property type="entry name" value="Ribsml_uS5_D2-typ_fold_subgr"/>
</dbReference>
<dbReference type="Gene3D" id="2.130.10.10">
    <property type="entry name" value="YVTN repeat-like/Quinoprotein amine dehydrogenase"/>
    <property type="match status" value="3"/>
</dbReference>
<gene>
    <name evidence="5" type="ORF">CA984_20705</name>
</gene>
<feature type="repeat" description="WD" evidence="3">
    <location>
        <begin position="808"/>
        <end position="849"/>
    </location>
</feature>
<dbReference type="PROSITE" id="PS50082">
    <property type="entry name" value="WD_REPEATS_2"/>
    <property type="match status" value="6"/>
</dbReference>
<feature type="repeat" description="WD" evidence="3">
    <location>
        <begin position="564"/>
        <end position="604"/>
    </location>
</feature>
<dbReference type="SUPFAM" id="SSF50998">
    <property type="entry name" value="Quinoprotein alcohol dehydrogenase-like"/>
    <property type="match status" value="1"/>
</dbReference>
<dbReference type="PROSITE" id="PS50294">
    <property type="entry name" value="WD_REPEATS_REGION"/>
    <property type="match status" value="5"/>
</dbReference>
<evidence type="ECO:0000256" key="2">
    <source>
        <dbReference type="ARBA" id="ARBA00022737"/>
    </source>
</evidence>
<dbReference type="PROSITE" id="PS00678">
    <property type="entry name" value="WD_REPEATS_1"/>
    <property type="match status" value="1"/>
</dbReference>
<protein>
    <submittedName>
        <fullName evidence="5">Uncharacterized protein</fullName>
    </submittedName>
</protein>
<keyword evidence="2" id="KW-0677">Repeat</keyword>
<name>A0A243RKW0_9ACTN</name>
<organism evidence="5 6">
    <name type="scientific">Streptosporangium minutum</name>
    <dbReference type="NCBI Taxonomy" id="569862"/>
    <lineage>
        <taxon>Bacteria</taxon>
        <taxon>Bacillati</taxon>
        <taxon>Actinomycetota</taxon>
        <taxon>Actinomycetes</taxon>
        <taxon>Streptosporangiales</taxon>
        <taxon>Streptosporangiaceae</taxon>
        <taxon>Streptosporangium</taxon>
    </lineage>
</organism>
<dbReference type="SUPFAM" id="SSF54211">
    <property type="entry name" value="Ribosomal protein S5 domain 2-like"/>
    <property type="match status" value="1"/>
</dbReference>
<dbReference type="PANTHER" id="PTHR19879">
    <property type="entry name" value="TRANSCRIPTION INITIATION FACTOR TFIID"/>
    <property type="match status" value="1"/>
</dbReference>
<dbReference type="SMART" id="SM00320">
    <property type="entry name" value="WD40"/>
    <property type="match status" value="11"/>
</dbReference>
<dbReference type="InterPro" id="IPR020568">
    <property type="entry name" value="Ribosomal_Su5_D2-typ_SF"/>
</dbReference>
<comment type="caution">
    <text evidence="5">The sequence shown here is derived from an EMBL/GenBank/DDBJ whole genome shotgun (WGS) entry which is preliminary data.</text>
</comment>
<dbReference type="Gene3D" id="3.30.230.10">
    <property type="match status" value="1"/>
</dbReference>
<evidence type="ECO:0000256" key="3">
    <source>
        <dbReference type="PROSITE-ProRule" id="PRU00221"/>
    </source>
</evidence>
<feature type="repeat" description="WD" evidence="3">
    <location>
        <begin position="522"/>
        <end position="563"/>
    </location>
</feature>
<keyword evidence="1 3" id="KW-0853">WD repeat</keyword>
<dbReference type="InterPro" id="IPR011047">
    <property type="entry name" value="Quinoprotein_ADH-like_sf"/>
</dbReference>
<evidence type="ECO:0000256" key="1">
    <source>
        <dbReference type="ARBA" id="ARBA00022574"/>
    </source>
</evidence>
<proteinExistence type="predicted"/>
<evidence type="ECO:0000313" key="5">
    <source>
        <dbReference type="EMBL" id="OUC94866.1"/>
    </source>
</evidence>